<dbReference type="RefSeq" id="XP_047782346.1">
    <property type="nucleotide sequence ID" value="XM_047918494.1"/>
</dbReference>
<accession>A0ABQ8KRX7</accession>
<keyword evidence="2" id="KW-1185">Reference proteome</keyword>
<gene>
    <name evidence="1" type="ORF">C8Q71DRAFT_428041</name>
</gene>
<comment type="caution">
    <text evidence="1">The sequence shown here is derived from an EMBL/GenBank/DDBJ whole genome shotgun (WGS) entry which is preliminary data.</text>
</comment>
<name>A0ABQ8KRX7_9APHY</name>
<dbReference type="Proteomes" id="UP000814176">
    <property type="component" value="Unassembled WGS sequence"/>
</dbReference>
<sequence length="213" mass="23839">MDHACRAVFAGARPANYGRLDVKGQSVSSARRLPMQIEAGKDLRRRCSLRTASARASRGLLVPARLPPPLLAVHASLLSEPHTAVGHPMLPHPRFPVNRFVFRGLDKFLRWQVTTSTPLEHRARLALRHSPRNTPHQTPLVPAARLHCRRFYYELQATAAQRRRPPALRPLILTLRRPRFAIHSARSHGAATSSGPRTGFLLRGHRAPAAHLR</sequence>
<evidence type="ECO:0000313" key="1">
    <source>
        <dbReference type="EMBL" id="KAH9840880.1"/>
    </source>
</evidence>
<protein>
    <submittedName>
        <fullName evidence="1">Uncharacterized protein</fullName>
    </submittedName>
</protein>
<reference evidence="1 2" key="1">
    <citation type="journal article" date="2021" name="Environ. Microbiol.">
        <title>Gene family expansions and transcriptome signatures uncover fungal adaptations to wood decay.</title>
        <authorList>
            <person name="Hage H."/>
            <person name="Miyauchi S."/>
            <person name="Viragh M."/>
            <person name="Drula E."/>
            <person name="Min B."/>
            <person name="Chaduli D."/>
            <person name="Navarro D."/>
            <person name="Favel A."/>
            <person name="Norest M."/>
            <person name="Lesage-Meessen L."/>
            <person name="Balint B."/>
            <person name="Merenyi Z."/>
            <person name="de Eugenio L."/>
            <person name="Morin E."/>
            <person name="Martinez A.T."/>
            <person name="Baldrian P."/>
            <person name="Stursova M."/>
            <person name="Martinez M.J."/>
            <person name="Novotny C."/>
            <person name="Magnuson J.K."/>
            <person name="Spatafora J.W."/>
            <person name="Maurice S."/>
            <person name="Pangilinan J."/>
            <person name="Andreopoulos W."/>
            <person name="LaButti K."/>
            <person name="Hundley H."/>
            <person name="Na H."/>
            <person name="Kuo A."/>
            <person name="Barry K."/>
            <person name="Lipzen A."/>
            <person name="Henrissat B."/>
            <person name="Riley R."/>
            <person name="Ahrendt S."/>
            <person name="Nagy L.G."/>
            <person name="Grigoriev I.V."/>
            <person name="Martin F."/>
            <person name="Rosso M.N."/>
        </authorList>
    </citation>
    <scope>NUCLEOTIDE SEQUENCE [LARGE SCALE GENOMIC DNA]</scope>
    <source>
        <strain evidence="1 2">CIRM-BRFM 1785</strain>
    </source>
</reference>
<evidence type="ECO:0000313" key="2">
    <source>
        <dbReference type="Proteomes" id="UP000814176"/>
    </source>
</evidence>
<organism evidence="1 2">
    <name type="scientific">Rhodofomes roseus</name>
    <dbReference type="NCBI Taxonomy" id="34475"/>
    <lineage>
        <taxon>Eukaryota</taxon>
        <taxon>Fungi</taxon>
        <taxon>Dikarya</taxon>
        <taxon>Basidiomycota</taxon>
        <taxon>Agaricomycotina</taxon>
        <taxon>Agaricomycetes</taxon>
        <taxon>Polyporales</taxon>
        <taxon>Rhodofomes</taxon>
    </lineage>
</organism>
<dbReference type="GeneID" id="71999226"/>
<dbReference type="EMBL" id="JADCUA010000004">
    <property type="protein sequence ID" value="KAH9840880.1"/>
    <property type="molecule type" value="Genomic_DNA"/>
</dbReference>
<proteinExistence type="predicted"/>